<accession>A0A1H5W230</accession>
<sequence>MRRSYNEYRSNMEYIGYVNTAYYIEQLEAFVLSMKQMPCSFIYYDEKGNGQRQNWKLFISSLNSNDTAVLVSFDNAFCNFNEMMFFLKLCASKNIRIISLKDSLDTSDVFFPKVSTQNTLNVIASMTVTKGQAAFDDFQAELLSDKFHEKKLKKYRMVINMYNAGYSIKEIMSRTGYHGKSNIYRILHMFNVELEYPTMVRSKQPGVGVIMRNL</sequence>
<dbReference type="EMBL" id="FNUV01000005">
    <property type="protein sequence ID" value="SEF93510.1"/>
    <property type="molecule type" value="Genomic_DNA"/>
</dbReference>
<organism evidence="1 2">
    <name type="scientific">Xylanibacter ruminicola</name>
    <name type="common">Prevotella ruminicola</name>
    <dbReference type="NCBI Taxonomy" id="839"/>
    <lineage>
        <taxon>Bacteria</taxon>
        <taxon>Pseudomonadati</taxon>
        <taxon>Bacteroidota</taxon>
        <taxon>Bacteroidia</taxon>
        <taxon>Bacteroidales</taxon>
        <taxon>Prevotellaceae</taxon>
        <taxon>Xylanibacter</taxon>
    </lineage>
</organism>
<dbReference type="GO" id="GO:0003677">
    <property type="term" value="F:DNA binding"/>
    <property type="evidence" value="ECO:0007669"/>
    <property type="project" value="InterPro"/>
</dbReference>
<evidence type="ECO:0000313" key="2">
    <source>
        <dbReference type="Proteomes" id="UP000236735"/>
    </source>
</evidence>
<dbReference type="InterPro" id="IPR036162">
    <property type="entry name" value="Resolvase-like_N_sf"/>
</dbReference>
<evidence type="ECO:0008006" key="3">
    <source>
        <dbReference type="Google" id="ProtNLM"/>
    </source>
</evidence>
<dbReference type="SUPFAM" id="SSF53041">
    <property type="entry name" value="Resolvase-like"/>
    <property type="match status" value="1"/>
</dbReference>
<protein>
    <recommendedName>
        <fullName evidence="3">Resolvase, N terminal domain</fullName>
    </recommendedName>
</protein>
<dbReference type="Gene3D" id="3.40.50.1390">
    <property type="entry name" value="Resolvase, N-terminal catalytic domain"/>
    <property type="match status" value="1"/>
</dbReference>
<dbReference type="Proteomes" id="UP000236735">
    <property type="component" value="Unassembled WGS sequence"/>
</dbReference>
<name>A0A1H5W230_XYLRU</name>
<gene>
    <name evidence="1" type="ORF">SAMN05216354_2190</name>
</gene>
<proteinExistence type="predicted"/>
<evidence type="ECO:0000313" key="1">
    <source>
        <dbReference type="EMBL" id="SEF93510.1"/>
    </source>
</evidence>
<dbReference type="GO" id="GO:0000150">
    <property type="term" value="F:DNA strand exchange activity"/>
    <property type="evidence" value="ECO:0007669"/>
    <property type="project" value="InterPro"/>
</dbReference>
<reference evidence="1 2" key="1">
    <citation type="submission" date="2016-10" db="EMBL/GenBank/DDBJ databases">
        <authorList>
            <person name="de Groot N.N."/>
        </authorList>
    </citation>
    <scope>NUCLEOTIDE SEQUENCE [LARGE SCALE GENOMIC DNA]</scope>
    <source>
        <strain evidence="1 2">AR32</strain>
    </source>
</reference>
<dbReference type="AlphaFoldDB" id="A0A1H5W230"/>